<dbReference type="Pfam" id="PF26146">
    <property type="entry name" value="PI-PLC_X"/>
    <property type="match status" value="1"/>
</dbReference>
<comment type="caution">
    <text evidence="1">The sequence shown here is derived from an EMBL/GenBank/DDBJ whole genome shotgun (WGS) entry which is preliminary data.</text>
</comment>
<accession>A0AAV9WXC0</accession>
<dbReference type="InterPro" id="IPR017946">
    <property type="entry name" value="PLC-like_Pdiesterase_TIM-brl"/>
</dbReference>
<dbReference type="Proteomes" id="UP001365542">
    <property type="component" value="Unassembled WGS sequence"/>
</dbReference>
<keyword evidence="2" id="KW-1185">Reference proteome</keyword>
<proteinExistence type="predicted"/>
<organism evidence="1 2">
    <name type="scientific">Orbilia ellipsospora</name>
    <dbReference type="NCBI Taxonomy" id="2528407"/>
    <lineage>
        <taxon>Eukaryota</taxon>
        <taxon>Fungi</taxon>
        <taxon>Dikarya</taxon>
        <taxon>Ascomycota</taxon>
        <taxon>Pezizomycotina</taxon>
        <taxon>Orbiliomycetes</taxon>
        <taxon>Orbiliales</taxon>
        <taxon>Orbiliaceae</taxon>
        <taxon>Orbilia</taxon>
    </lineage>
</organism>
<dbReference type="Gene3D" id="3.20.20.190">
    <property type="entry name" value="Phosphatidylinositol (PI) phosphodiesterase"/>
    <property type="match status" value="1"/>
</dbReference>
<name>A0AAV9WXC0_9PEZI</name>
<dbReference type="InterPro" id="IPR051057">
    <property type="entry name" value="PI-PLC_domain"/>
</dbReference>
<dbReference type="PANTHER" id="PTHR13593">
    <property type="match status" value="1"/>
</dbReference>
<dbReference type="AlphaFoldDB" id="A0AAV9WXC0"/>
<dbReference type="SUPFAM" id="SSF89372">
    <property type="entry name" value="Fucose-specific lectin"/>
    <property type="match status" value="2"/>
</dbReference>
<evidence type="ECO:0000313" key="2">
    <source>
        <dbReference type="Proteomes" id="UP001365542"/>
    </source>
</evidence>
<evidence type="ECO:0008006" key="3">
    <source>
        <dbReference type="Google" id="ProtNLM"/>
    </source>
</evidence>
<dbReference type="GO" id="GO:0008081">
    <property type="term" value="F:phosphoric diester hydrolase activity"/>
    <property type="evidence" value="ECO:0007669"/>
    <property type="project" value="InterPro"/>
</dbReference>
<dbReference type="SUPFAM" id="SSF51695">
    <property type="entry name" value="PLC-like phosphodiesterases"/>
    <property type="match status" value="1"/>
</dbReference>
<sequence length="631" mass="69703">MAPAVNIGSHHVVESNGKHLAAAPGTWTYHNGAFTSNTRSRGAQSLAVHKNKLWMLYVDNAGTPRYSSNSGGNWSNPVPLYPAFWNGAAGETSNGACALTEFNDTLHAVFVSSNSELVHYQYDDTTSLWGKRTGTNLFTNAQPSVCAFNGKLFCAYQRAGAQNLLYSTWDPVNGWLVGSPVNESTWGVPALYTLGGQLYLLFAESNDKRPIDNLIWNPTSRAWTRTKAPGELTAYGCSATSDTDYVYMAFQENNGSGEIQIPRWNGSGNWGRIAKPSQKSTDTPVVAVFNKTLYLVWNSRNDSKDVLWSTYIIPDVWFDPDTWMSDLGSTFYGKYVSELTIPGTHDSCAVTDFPGAGTQYLYITDQLNAGIRYFDLRTKLDDDGQLYMYHGIIPLKDPQGNYLTLSAVLVGMASWLQNPGHGKEGILTQIKDESNSGDPSFATAVRNLLLSGPLKPYFRLDTTIPRLSEIQGKMQLIRRYTDEETHLGIDFTGWQADKSEFTLNLPNGKAVCQDNYSIYLPTFPAIINEKLADVRSLMAKASSSSDVTSWFINFTSATSVPLYTPYGIAAGGWVVDALGIPNFYTGVNKEVENYIYAQNKRPTRYGTVVMDFPQIPSSDHIALIITCNRNS</sequence>
<protein>
    <recommendedName>
        <fullName evidence="3">Phosphatidylinositol-specific phospholipase C X domain-containing protein</fullName>
    </recommendedName>
</protein>
<dbReference type="EMBL" id="JAVHJO010000015">
    <property type="protein sequence ID" value="KAK6527722.1"/>
    <property type="molecule type" value="Genomic_DNA"/>
</dbReference>
<dbReference type="PANTHER" id="PTHR13593:SF148">
    <property type="entry name" value="PHOSPHATIDYLINOSITOL-SPECIFIC PHOSPHOLIPASE C X DOMAIN-CONTAINING PROTEIN"/>
    <property type="match status" value="1"/>
</dbReference>
<dbReference type="PROSITE" id="PS50007">
    <property type="entry name" value="PIPLC_X_DOMAIN"/>
    <property type="match status" value="1"/>
</dbReference>
<dbReference type="GO" id="GO:0006629">
    <property type="term" value="P:lipid metabolic process"/>
    <property type="evidence" value="ECO:0007669"/>
    <property type="project" value="InterPro"/>
</dbReference>
<reference evidence="1 2" key="1">
    <citation type="submission" date="2019-10" db="EMBL/GenBank/DDBJ databases">
        <authorList>
            <person name="Palmer J.M."/>
        </authorList>
    </citation>
    <scope>NUCLEOTIDE SEQUENCE [LARGE SCALE GENOMIC DNA]</scope>
    <source>
        <strain evidence="1 2">TWF694</strain>
    </source>
</reference>
<evidence type="ECO:0000313" key="1">
    <source>
        <dbReference type="EMBL" id="KAK6527722.1"/>
    </source>
</evidence>
<gene>
    <name evidence="1" type="ORF">TWF694_004702</name>
</gene>